<feature type="region of interest" description="Disordered" evidence="1">
    <location>
        <begin position="127"/>
        <end position="173"/>
    </location>
</feature>
<dbReference type="Gene3D" id="3.30.50.10">
    <property type="entry name" value="Erythroid Transcription Factor GATA-1, subunit A"/>
    <property type="match status" value="1"/>
</dbReference>
<dbReference type="Proteomes" id="UP000014074">
    <property type="component" value="Unassembled WGS sequence"/>
</dbReference>
<dbReference type="PANTHER" id="PTHR39147:SF1">
    <property type="entry name" value="PROTEIN SPT21"/>
    <property type="match status" value="1"/>
</dbReference>
<dbReference type="eggNOG" id="ENOG502QUGJ">
    <property type="taxonomic scope" value="Eukaryota"/>
</dbReference>
<dbReference type="HOGENOM" id="CLU_886189_0_0_1"/>
<dbReference type="GO" id="GO:0008270">
    <property type="term" value="F:zinc ion binding"/>
    <property type="evidence" value="ECO:0007669"/>
    <property type="project" value="InterPro"/>
</dbReference>
<proteinExistence type="predicted"/>
<protein>
    <submittedName>
        <fullName evidence="2">Putative gata transcription factor protein</fullName>
    </submittedName>
</protein>
<dbReference type="GO" id="GO:0006357">
    <property type="term" value="P:regulation of transcription by RNA polymerase II"/>
    <property type="evidence" value="ECO:0007669"/>
    <property type="project" value="TreeGrafter"/>
</dbReference>
<dbReference type="EMBL" id="KB933264">
    <property type="protein sequence ID" value="EON97505.1"/>
    <property type="molecule type" value="Genomic_DNA"/>
</dbReference>
<dbReference type="PANTHER" id="PTHR39147">
    <property type="entry name" value="PROTEIN SPT21"/>
    <property type="match status" value="1"/>
</dbReference>
<reference evidence="3" key="1">
    <citation type="journal article" date="2013" name="Genome Announc.">
        <title>Draft genome sequence of the ascomycete Phaeoacremonium aleophilum strain UCR-PA7, a causal agent of the esca disease complex in grapevines.</title>
        <authorList>
            <person name="Blanco-Ulate B."/>
            <person name="Rolshausen P."/>
            <person name="Cantu D."/>
        </authorList>
    </citation>
    <scope>NUCLEOTIDE SEQUENCE [LARGE SCALE GENOMIC DNA]</scope>
    <source>
        <strain evidence="3">UCR-PA7</strain>
    </source>
</reference>
<name>R8BE07_PHAM7</name>
<dbReference type="InterPro" id="IPR013088">
    <property type="entry name" value="Znf_NHR/GATA"/>
</dbReference>
<organism evidence="2 3">
    <name type="scientific">Phaeoacremonium minimum (strain UCR-PA7)</name>
    <name type="common">Esca disease fungus</name>
    <name type="synonym">Togninia minima</name>
    <dbReference type="NCBI Taxonomy" id="1286976"/>
    <lineage>
        <taxon>Eukaryota</taxon>
        <taxon>Fungi</taxon>
        <taxon>Dikarya</taxon>
        <taxon>Ascomycota</taxon>
        <taxon>Pezizomycotina</taxon>
        <taxon>Sordariomycetes</taxon>
        <taxon>Sordariomycetidae</taxon>
        <taxon>Togniniales</taxon>
        <taxon>Togniniaceae</taxon>
        <taxon>Phaeoacremonium</taxon>
    </lineage>
</organism>
<keyword evidence="3" id="KW-1185">Reference proteome</keyword>
<dbReference type="OrthoDB" id="3199820at2759"/>
<dbReference type="GO" id="GO:0030466">
    <property type="term" value="P:silent mating-type cassette heterochromatin formation"/>
    <property type="evidence" value="ECO:0007669"/>
    <property type="project" value="TreeGrafter"/>
</dbReference>
<sequence>MSDNFQSSRSNKNQVKKQSIKEKLQKAIESGAMPPFCNNCGAIETPTWRKMWTQDKDGVPEFYEFSEKPGQVTAIDILERDPENKPLKYRLVKKTLGMAEDKRMWNEMLLCNPCGIWLSKFKTHRPPDRWDKDAQRLNQSRRKREPKGNNSRSKKPRTQTWKQRIRARRRTPRNQHLHAHFALDDDMHNMHNMTAHFDTPFTATLNQLLSEANDFTAGSPAHGLVDIDLSSLPNLDSDGLHSQLAHGALDFGNFLSTDMVMPSSPPLLGGRHMPQQVTFGGSLAAYEATNMELWTQFSETVGHDDDGELLEEAH</sequence>
<feature type="compositionally biased region" description="Basic residues" evidence="1">
    <location>
        <begin position="152"/>
        <end position="173"/>
    </location>
</feature>
<dbReference type="SUPFAM" id="SSF57716">
    <property type="entry name" value="Glucocorticoid receptor-like (DNA-binding domain)"/>
    <property type="match status" value="1"/>
</dbReference>
<dbReference type="AlphaFoldDB" id="R8BE07"/>
<evidence type="ECO:0000313" key="3">
    <source>
        <dbReference type="Proteomes" id="UP000014074"/>
    </source>
</evidence>
<gene>
    <name evidence="2" type="ORF">UCRPA7_6893</name>
</gene>
<dbReference type="KEGG" id="tmn:UCRPA7_6893"/>
<dbReference type="GO" id="GO:0000183">
    <property type="term" value="P:rDNA heterochromatin formation"/>
    <property type="evidence" value="ECO:0007669"/>
    <property type="project" value="TreeGrafter"/>
</dbReference>
<evidence type="ECO:0000256" key="1">
    <source>
        <dbReference type="SAM" id="MobiDB-lite"/>
    </source>
</evidence>
<dbReference type="GeneID" id="19327596"/>
<evidence type="ECO:0000313" key="2">
    <source>
        <dbReference type="EMBL" id="EON97505.1"/>
    </source>
</evidence>
<accession>R8BE07</accession>
<dbReference type="InterPro" id="IPR042403">
    <property type="entry name" value="Spt21/Ams2"/>
</dbReference>
<feature type="region of interest" description="Disordered" evidence="1">
    <location>
        <begin position="1"/>
        <end position="24"/>
    </location>
</feature>
<dbReference type="RefSeq" id="XP_007917619.1">
    <property type="nucleotide sequence ID" value="XM_007919428.1"/>
</dbReference>
<feature type="compositionally biased region" description="Polar residues" evidence="1">
    <location>
        <begin position="1"/>
        <end position="17"/>
    </location>
</feature>